<dbReference type="Proteomes" id="UP000005496">
    <property type="component" value="Unassembled WGS sequence"/>
</dbReference>
<dbReference type="GO" id="GO:0019441">
    <property type="term" value="P:L-tryptophan catabolic process to kynurenine"/>
    <property type="evidence" value="ECO:0007669"/>
    <property type="project" value="InterPro"/>
</dbReference>
<dbReference type="AlphaFoldDB" id="D6SK32"/>
<organism evidence="1 2">
    <name type="scientific">Desulfonatronospira thiodismutans ASO3-1</name>
    <dbReference type="NCBI Taxonomy" id="555779"/>
    <lineage>
        <taxon>Bacteria</taxon>
        <taxon>Pseudomonadati</taxon>
        <taxon>Thermodesulfobacteriota</taxon>
        <taxon>Desulfovibrionia</taxon>
        <taxon>Desulfovibrionales</taxon>
        <taxon>Desulfonatronovibrionaceae</taxon>
        <taxon>Desulfonatronospira</taxon>
    </lineage>
</organism>
<name>D6SK32_9BACT</name>
<accession>D6SK32</accession>
<dbReference type="Pfam" id="PF04199">
    <property type="entry name" value="Cyclase"/>
    <property type="match status" value="1"/>
</dbReference>
<sequence>MNNWIFLSYPLNPQAPAYGGGHGFAEKKVKQMDHGDSCDTKSWSMSNHIGTHIDFPRHFSTRGKDIDDYDPEFFIFFQVFIADISPAEPELIITPDHLDISQAPADTDLLLIKTGFGGLRGQDIYSQDNPGFHPDLADYLRERLPALRVFGFDSISLSSYAHRDLGREAHRAFLLDNNHPILPLEDMHLEQIDGHTEIKQAIIAPLRVTGADGAPCTVLAKVKRQ</sequence>
<reference evidence="1" key="1">
    <citation type="submission" date="2010-05" db="EMBL/GenBank/DDBJ databases">
        <title>The draft genome of Desulfonatronospira thiodismutans ASO3-1.</title>
        <authorList>
            <consortium name="US DOE Joint Genome Institute (JGI-PGF)"/>
            <person name="Lucas S."/>
            <person name="Copeland A."/>
            <person name="Lapidus A."/>
            <person name="Cheng J.-F."/>
            <person name="Bruce D."/>
            <person name="Goodwin L."/>
            <person name="Pitluck S."/>
            <person name="Chertkov O."/>
            <person name="Brettin T."/>
            <person name="Detter J.C."/>
            <person name="Han C."/>
            <person name="Land M.L."/>
            <person name="Hauser L."/>
            <person name="Kyrpides N."/>
            <person name="Mikhailova N."/>
            <person name="Muyzer G."/>
            <person name="Woyke T."/>
        </authorList>
    </citation>
    <scope>NUCLEOTIDE SEQUENCE [LARGE SCALE GENOMIC DNA]</scope>
    <source>
        <strain evidence="1">ASO3-1</strain>
    </source>
</reference>
<dbReference type="SUPFAM" id="SSF102198">
    <property type="entry name" value="Putative cyclase"/>
    <property type="match status" value="1"/>
</dbReference>
<dbReference type="EMBL" id="ACJN02000001">
    <property type="protein sequence ID" value="EFI36235.1"/>
    <property type="molecule type" value="Genomic_DNA"/>
</dbReference>
<gene>
    <name evidence="1" type="ORF">Dthio_PD3692</name>
</gene>
<dbReference type="PANTHER" id="PTHR31118:SF32">
    <property type="entry name" value="KYNURENINE FORMAMIDASE"/>
    <property type="match status" value="1"/>
</dbReference>
<dbReference type="OrthoDB" id="7067800at2"/>
<protein>
    <submittedName>
        <fullName evidence="1">Cyclase family protein</fullName>
    </submittedName>
</protein>
<dbReference type="PANTHER" id="PTHR31118">
    <property type="entry name" value="CYCLASE-LIKE PROTEIN 2"/>
    <property type="match status" value="1"/>
</dbReference>
<dbReference type="RefSeq" id="WP_008869357.1">
    <property type="nucleotide sequence ID" value="NZ_ACJN02000001.1"/>
</dbReference>
<keyword evidence="2" id="KW-1185">Reference proteome</keyword>
<dbReference type="InterPro" id="IPR007325">
    <property type="entry name" value="KFase/CYL"/>
</dbReference>
<comment type="caution">
    <text evidence="1">The sequence shown here is derived from an EMBL/GenBank/DDBJ whole genome shotgun (WGS) entry which is preliminary data.</text>
</comment>
<proteinExistence type="predicted"/>
<evidence type="ECO:0000313" key="1">
    <source>
        <dbReference type="EMBL" id="EFI36235.1"/>
    </source>
</evidence>
<dbReference type="Gene3D" id="3.50.30.50">
    <property type="entry name" value="Putative cyclase"/>
    <property type="match status" value="1"/>
</dbReference>
<dbReference type="GO" id="GO:0004061">
    <property type="term" value="F:arylformamidase activity"/>
    <property type="evidence" value="ECO:0007669"/>
    <property type="project" value="InterPro"/>
</dbReference>
<dbReference type="InterPro" id="IPR037175">
    <property type="entry name" value="KFase_sf"/>
</dbReference>
<dbReference type="eggNOG" id="COG1878">
    <property type="taxonomic scope" value="Bacteria"/>
</dbReference>
<evidence type="ECO:0000313" key="2">
    <source>
        <dbReference type="Proteomes" id="UP000005496"/>
    </source>
</evidence>